<evidence type="ECO:0008006" key="6">
    <source>
        <dbReference type="Google" id="ProtNLM"/>
    </source>
</evidence>
<dbReference type="Proteomes" id="UP000015455">
    <property type="component" value="Unassembled WGS sequence"/>
</dbReference>
<dbReference type="PANTHER" id="PTHR23416:SF78">
    <property type="entry name" value="LIPOPOLYSACCHARIDE BIOSYNTHESIS O-ACETYL TRANSFERASE WBBJ-RELATED"/>
    <property type="match status" value="1"/>
</dbReference>
<dbReference type="EMBL" id="ATJV01000042">
    <property type="protein sequence ID" value="EPZ16729.1"/>
    <property type="molecule type" value="Genomic_DNA"/>
</dbReference>
<protein>
    <recommendedName>
        <fullName evidence="6">Acetyltransferase</fullName>
    </recommendedName>
</protein>
<dbReference type="InterPro" id="IPR018357">
    <property type="entry name" value="Hexapep_transf_CS"/>
</dbReference>
<keyword evidence="5" id="KW-1185">Reference proteome</keyword>
<evidence type="ECO:0000256" key="3">
    <source>
        <dbReference type="ARBA" id="ARBA00023315"/>
    </source>
</evidence>
<proteinExistence type="predicted"/>
<keyword evidence="2" id="KW-0677">Repeat</keyword>
<evidence type="ECO:0000313" key="4">
    <source>
        <dbReference type="EMBL" id="EPZ16729.1"/>
    </source>
</evidence>
<sequence length="243" mass="26845">MIAEKQHRPLALRRVLALRLIKLVQRVRVLGYRLVSFLPIEGRLVRYQPVHAIGEGRLEIEGKVRVGVFPSPHFLSSYAHIEARHPGSIIVIGDGTWISNGFALIAEYSSVRIGRRCLIGANVEITDSDFHGLELCDRHRSDPAWCKPVVIGDDVFIGAGVRILKGVVIGNGAVLASGSIVVRDVPPFSVVGGNPARLIRMLDQTPPLIGHCKRSGSRAHNENIELCLWRFIGWSLERHPEDG</sequence>
<organism evidence="4 5">
    <name type="scientific">Thauera terpenica 58Eu</name>
    <dbReference type="NCBI Taxonomy" id="1348657"/>
    <lineage>
        <taxon>Bacteria</taxon>
        <taxon>Pseudomonadati</taxon>
        <taxon>Pseudomonadota</taxon>
        <taxon>Betaproteobacteria</taxon>
        <taxon>Rhodocyclales</taxon>
        <taxon>Zoogloeaceae</taxon>
        <taxon>Thauera</taxon>
    </lineage>
</organism>
<dbReference type="AlphaFoldDB" id="T0AV41"/>
<dbReference type="SUPFAM" id="SSF51161">
    <property type="entry name" value="Trimeric LpxA-like enzymes"/>
    <property type="match status" value="1"/>
</dbReference>
<dbReference type="GO" id="GO:0016746">
    <property type="term" value="F:acyltransferase activity"/>
    <property type="evidence" value="ECO:0007669"/>
    <property type="project" value="UniProtKB-KW"/>
</dbReference>
<dbReference type="InterPro" id="IPR001451">
    <property type="entry name" value="Hexapep"/>
</dbReference>
<evidence type="ECO:0000256" key="2">
    <source>
        <dbReference type="ARBA" id="ARBA00022737"/>
    </source>
</evidence>
<accession>T0AV41</accession>
<name>T0AV41_9RHOO</name>
<dbReference type="OrthoDB" id="272049at2"/>
<dbReference type="CDD" id="cd04647">
    <property type="entry name" value="LbH_MAT_like"/>
    <property type="match status" value="1"/>
</dbReference>
<dbReference type="eggNOG" id="COG0110">
    <property type="taxonomic scope" value="Bacteria"/>
</dbReference>
<evidence type="ECO:0000256" key="1">
    <source>
        <dbReference type="ARBA" id="ARBA00022679"/>
    </source>
</evidence>
<keyword evidence="1" id="KW-0808">Transferase</keyword>
<gene>
    <name evidence="4" type="ORF">M622_11575</name>
</gene>
<dbReference type="PROSITE" id="PS00101">
    <property type="entry name" value="HEXAPEP_TRANSFERASES"/>
    <property type="match status" value="1"/>
</dbReference>
<reference evidence="4 5" key="1">
    <citation type="submission" date="2013-06" db="EMBL/GenBank/DDBJ databases">
        <title>Draft genome sequence of Thauera terpenica.</title>
        <authorList>
            <person name="Liu B."/>
            <person name="Frostegard A.H."/>
            <person name="Shapleigh J.P."/>
        </authorList>
    </citation>
    <scope>NUCLEOTIDE SEQUENCE [LARGE SCALE GENOMIC DNA]</scope>
    <source>
        <strain evidence="4 5">58Eu</strain>
    </source>
</reference>
<dbReference type="InterPro" id="IPR051159">
    <property type="entry name" value="Hexapeptide_acetyltransf"/>
</dbReference>
<evidence type="ECO:0000313" key="5">
    <source>
        <dbReference type="Proteomes" id="UP000015455"/>
    </source>
</evidence>
<dbReference type="Gene3D" id="2.160.10.10">
    <property type="entry name" value="Hexapeptide repeat proteins"/>
    <property type="match status" value="1"/>
</dbReference>
<dbReference type="Pfam" id="PF14602">
    <property type="entry name" value="Hexapep_2"/>
    <property type="match status" value="1"/>
</dbReference>
<comment type="caution">
    <text evidence="4">The sequence shown here is derived from an EMBL/GenBank/DDBJ whole genome shotgun (WGS) entry which is preliminary data.</text>
</comment>
<keyword evidence="3" id="KW-0012">Acyltransferase</keyword>
<dbReference type="InterPro" id="IPR011004">
    <property type="entry name" value="Trimer_LpxA-like_sf"/>
</dbReference>
<dbReference type="PATRIC" id="fig|1348657.5.peg.854"/>
<dbReference type="PANTHER" id="PTHR23416">
    <property type="entry name" value="SIALIC ACID SYNTHASE-RELATED"/>
    <property type="match status" value="1"/>
</dbReference>
<dbReference type="STRING" id="1348657.M622_11575"/>
<dbReference type="Pfam" id="PF00132">
    <property type="entry name" value="Hexapep"/>
    <property type="match status" value="1"/>
</dbReference>